<evidence type="ECO:0000256" key="1">
    <source>
        <dbReference type="ARBA" id="ARBA00022472"/>
    </source>
</evidence>
<dbReference type="NCBIfam" id="TIGR01953">
    <property type="entry name" value="NusA"/>
    <property type="match status" value="1"/>
</dbReference>
<dbReference type="RefSeq" id="WP_002640704.1">
    <property type="nucleotide sequence ID" value="NZ_CP012109.1"/>
</dbReference>
<dbReference type="eggNOG" id="COG0195">
    <property type="taxonomic scope" value="Bacteria"/>
</dbReference>
<comment type="subcellular location">
    <subcellularLocation>
        <location evidence="7">Cytoplasm</location>
    </subcellularLocation>
</comment>
<dbReference type="GO" id="GO:0006353">
    <property type="term" value="P:DNA-templated transcription termination"/>
    <property type="evidence" value="ECO:0007669"/>
    <property type="project" value="UniProtKB-UniRule"/>
</dbReference>
<comment type="function">
    <text evidence="7">Participates in both transcription termination and antitermination.</text>
</comment>
<dbReference type="CDD" id="cd22529">
    <property type="entry name" value="KH-II_NusA_rpt2"/>
    <property type="match status" value="1"/>
</dbReference>
<dbReference type="EMBL" id="CP012109">
    <property type="protein sequence ID" value="AKQ68020.1"/>
    <property type="molecule type" value="Genomic_DNA"/>
</dbReference>
<evidence type="ECO:0000313" key="10">
    <source>
        <dbReference type="Proteomes" id="UP000009026"/>
    </source>
</evidence>
<evidence type="ECO:0000313" key="9">
    <source>
        <dbReference type="EMBL" id="AKQ68020.1"/>
    </source>
</evidence>
<gene>
    <name evidence="7" type="primary">nusA</name>
    <name evidence="9" type="ORF">A176_004932</name>
</gene>
<dbReference type="OrthoDB" id="9807233at2"/>
<dbReference type="InterPro" id="IPR003583">
    <property type="entry name" value="Hlx-hairpin-Hlx_DNA-bd_motif"/>
</dbReference>
<dbReference type="GO" id="GO:0003723">
    <property type="term" value="F:RNA binding"/>
    <property type="evidence" value="ECO:0007669"/>
    <property type="project" value="UniProtKB-UniRule"/>
</dbReference>
<comment type="subunit">
    <text evidence="7">Monomer. Binds directly to the core enzyme of the DNA-dependent RNA polymerase and to nascent RNA.</text>
</comment>
<dbReference type="GO" id="GO:0031564">
    <property type="term" value="P:transcription antitermination"/>
    <property type="evidence" value="ECO:0007669"/>
    <property type="project" value="UniProtKB-UniRule"/>
</dbReference>
<dbReference type="InterPro" id="IPR004087">
    <property type="entry name" value="KH_dom"/>
</dbReference>
<keyword evidence="3 7" id="KW-0889">Transcription antitermination</keyword>
<dbReference type="FunFam" id="3.30.300.20:FF:000005">
    <property type="entry name" value="Transcription termination/antitermination protein NusA"/>
    <property type="match status" value="1"/>
</dbReference>
<evidence type="ECO:0000256" key="7">
    <source>
        <dbReference type="HAMAP-Rule" id="MF_00945"/>
    </source>
</evidence>
<dbReference type="Pfam" id="PF14520">
    <property type="entry name" value="HHH_5"/>
    <property type="match status" value="2"/>
</dbReference>
<dbReference type="GO" id="GO:0003677">
    <property type="term" value="F:DNA binding"/>
    <property type="evidence" value="ECO:0007669"/>
    <property type="project" value="InterPro"/>
</dbReference>
<dbReference type="CDD" id="cd02134">
    <property type="entry name" value="KH-II_NusA_rpt1"/>
    <property type="match status" value="1"/>
</dbReference>
<dbReference type="Gene3D" id="3.30.300.20">
    <property type="match status" value="2"/>
</dbReference>
<dbReference type="KEGG" id="mym:A176_004932"/>
<evidence type="ECO:0000259" key="8">
    <source>
        <dbReference type="PROSITE" id="PS50126"/>
    </source>
</evidence>
<dbReference type="SUPFAM" id="SSF47794">
    <property type="entry name" value="Rad51 N-terminal domain-like"/>
    <property type="match status" value="2"/>
</dbReference>
<evidence type="ECO:0000256" key="4">
    <source>
        <dbReference type="ARBA" id="ARBA00022884"/>
    </source>
</evidence>
<name>A0A0H4X303_9BACT</name>
<dbReference type="Pfam" id="PF13184">
    <property type="entry name" value="KH_NusA_1st"/>
    <property type="match status" value="1"/>
</dbReference>
<dbReference type="Pfam" id="PF00575">
    <property type="entry name" value="S1"/>
    <property type="match status" value="1"/>
</dbReference>
<dbReference type="PROSITE" id="PS50126">
    <property type="entry name" value="S1"/>
    <property type="match status" value="1"/>
</dbReference>
<dbReference type="InterPro" id="IPR003029">
    <property type="entry name" value="S1_domain"/>
</dbReference>
<dbReference type="InterPro" id="IPR036555">
    <property type="entry name" value="NusA_N_sf"/>
</dbReference>
<protein>
    <recommendedName>
        <fullName evidence="7">Transcription termination/antitermination protein NusA</fullName>
    </recommendedName>
</protein>
<dbReference type="SUPFAM" id="SSF50249">
    <property type="entry name" value="Nucleic acid-binding proteins"/>
    <property type="match status" value="1"/>
</dbReference>
<dbReference type="InterPro" id="IPR012340">
    <property type="entry name" value="NA-bd_OB-fold"/>
</dbReference>
<dbReference type="Gene3D" id="2.40.50.140">
    <property type="entry name" value="Nucleic acid-binding proteins"/>
    <property type="match status" value="1"/>
</dbReference>
<dbReference type="GO" id="GO:0006281">
    <property type="term" value="P:DNA repair"/>
    <property type="evidence" value="ECO:0007669"/>
    <property type="project" value="InterPro"/>
</dbReference>
<evidence type="ECO:0000256" key="2">
    <source>
        <dbReference type="ARBA" id="ARBA00022490"/>
    </source>
</evidence>
<evidence type="ECO:0000256" key="5">
    <source>
        <dbReference type="ARBA" id="ARBA00023015"/>
    </source>
</evidence>
<dbReference type="Pfam" id="PF26594">
    <property type="entry name" value="KH_NusA_2nd"/>
    <property type="match status" value="1"/>
</dbReference>
<keyword evidence="1 7" id="KW-0806">Transcription termination</keyword>
<dbReference type="InterPro" id="IPR010213">
    <property type="entry name" value="TF_NusA"/>
</dbReference>
<keyword evidence="6 7" id="KW-0804">Transcription</keyword>
<sequence length="566" mass="62723">MPTQQANPSVNLNLVLDQVAKDKGIDRAVLIATLEDAMKTAAKKHFGQDRELEAKYDPDKGVVELFQAITVVEEIVDPVQAVNQISLVEAHKKGMEVEPGDELVFQIFYRDEDAAEAKAQDDQYGDILRLKTFRRGFGRIAAQTAKQVILQRTRDAERENVFNEYRDRKNEIVTGIARRFERGNIIVDLGRAEAVLPVREQVPRETYRPGDRVQAYVLDVLRESKGPQIVLSRASVNLLTKLFEMEVPEIAEGIVVIEAAAREPGGRAKIAVSSRDSDVDPVGACVGMKGSRVQAVVQELRGEKIDIVPFDEDPARFVCSALAPAEVSRVIIDEANHAMELIVPDDQLSLAIGRRGQNVRLAAQLTGWKLDINSESRVRELREFANRSLGSLPGVNEMLVETLYAHGFRQARDIAEANAEMLAQLPGIDPARIPSMQEAARTRMVEDQAELSRMDYEREQARIAEARRHPDELSQPERMARVRGVGEKTIEQLILAGYRSVEDIANEKDLAKLGDVPGVGIKKARQLKSAAENYLVEEAKLRAELNAERGATAATFEGGAEATKSP</sequence>
<dbReference type="HAMAP" id="MF_00945_B">
    <property type="entry name" value="NusA_B"/>
    <property type="match status" value="1"/>
</dbReference>
<accession>A0A0H4X303</accession>
<dbReference type="Pfam" id="PF08529">
    <property type="entry name" value="NusA_N"/>
    <property type="match status" value="2"/>
</dbReference>
<keyword evidence="2 7" id="KW-0963">Cytoplasm</keyword>
<dbReference type="InterPro" id="IPR010995">
    <property type="entry name" value="DNA_repair_Rad51/TF_NusA_a-hlx"/>
</dbReference>
<dbReference type="SUPFAM" id="SSF54814">
    <property type="entry name" value="Prokaryotic type KH domain (KH-domain type II)"/>
    <property type="match status" value="2"/>
</dbReference>
<keyword evidence="10" id="KW-1185">Reference proteome</keyword>
<dbReference type="SUPFAM" id="SSF69705">
    <property type="entry name" value="Transcription factor NusA, N-terminal domain"/>
    <property type="match status" value="1"/>
</dbReference>
<comment type="similarity">
    <text evidence="7">Belongs to the NusA family.</text>
</comment>
<dbReference type="Proteomes" id="UP000009026">
    <property type="component" value="Chromosome"/>
</dbReference>
<dbReference type="SMART" id="SM00278">
    <property type="entry name" value="HhH1"/>
    <property type="match status" value="3"/>
</dbReference>
<dbReference type="FunFam" id="3.30.300.20:FF:000002">
    <property type="entry name" value="Transcription termination/antitermination protein NusA"/>
    <property type="match status" value="1"/>
</dbReference>
<dbReference type="STRING" id="1297742.A176_004932"/>
<proteinExistence type="inferred from homology"/>
<dbReference type="SMART" id="SM00322">
    <property type="entry name" value="KH"/>
    <property type="match status" value="2"/>
</dbReference>
<dbReference type="AlphaFoldDB" id="A0A0H4X303"/>
<dbReference type="InterPro" id="IPR009019">
    <property type="entry name" value="KH_sf_prok-type"/>
</dbReference>
<dbReference type="PATRIC" id="fig|1297742.4.peg.4977"/>
<dbReference type="InterPro" id="IPR030842">
    <property type="entry name" value="TF_NusA_bacterial"/>
</dbReference>
<organism evidence="9 10">
    <name type="scientific">Pseudomyxococcus hansupus</name>
    <dbReference type="NCBI Taxonomy" id="1297742"/>
    <lineage>
        <taxon>Bacteria</taxon>
        <taxon>Pseudomonadati</taxon>
        <taxon>Myxococcota</taxon>
        <taxon>Myxococcia</taxon>
        <taxon>Myxococcales</taxon>
        <taxon>Cystobacterineae</taxon>
        <taxon>Myxococcaceae</taxon>
        <taxon>Pseudomyxococcus</taxon>
    </lineage>
</organism>
<evidence type="ECO:0000256" key="3">
    <source>
        <dbReference type="ARBA" id="ARBA00022814"/>
    </source>
</evidence>
<dbReference type="PROSITE" id="PS50084">
    <property type="entry name" value="KH_TYPE_1"/>
    <property type="match status" value="1"/>
</dbReference>
<dbReference type="GO" id="GO:0003700">
    <property type="term" value="F:DNA-binding transcription factor activity"/>
    <property type="evidence" value="ECO:0007669"/>
    <property type="project" value="InterPro"/>
</dbReference>
<evidence type="ECO:0000256" key="6">
    <source>
        <dbReference type="ARBA" id="ARBA00023163"/>
    </source>
</evidence>
<keyword evidence="5 7" id="KW-0805">Transcription regulation</keyword>
<dbReference type="InterPro" id="IPR013735">
    <property type="entry name" value="TF_NusA_N"/>
</dbReference>
<reference evidence="9 10" key="1">
    <citation type="journal article" date="2016" name="PLoS ONE">
        <title>Complete Genome Sequence and Comparative Genomics of a Novel Myxobacterium Myxococcus hansupus.</title>
        <authorList>
            <person name="Sharma G."/>
            <person name="Narwani T."/>
            <person name="Subramanian S."/>
        </authorList>
    </citation>
    <scope>NUCLEOTIDE SEQUENCE [LARGE SCALE GENOMIC DNA]</scope>
    <source>
        <strain evidence="10">mixupus</strain>
    </source>
</reference>
<dbReference type="GO" id="GO:0000166">
    <property type="term" value="F:nucleotide binding"/>
    <property type="evidence" value="ECO:0007669"/>
    <property type="project" value="InterPro"/>
</dbReference>
<dbReference type="InterPro" id="IPR025249">
    <property type="entry name" value="TF_NusA_KH_1st"/>
</dbReference>
<dbReference type="Gene3D" id="3.30.1480.10">
    <property type="entry name" value="NusA, N-terminal domain"/>
    <property type="match status" value="1"/>
</dbReference>
<dbReference type="Gene3D" id="1.10.150.20">
    <property type="entry name" value="5' to 3' exonuclease, C-terminal subdomain"/>
    <property type="match status" value="2"/>
</dbReference>
<dbReference type="SMART" id="SM00316">
    <property type="entry name" value="S1"/>
    <property type="match status" value="1"/>
</dbReference>
<dbReference type="PANTHER" id="PTHR22648">
    <property type="entry name" value="TRANSCRIPTION TERMINATION FACTOR NUSA"/>
    <property type="match status" value="1"/>
</dbReference>
<feature type="domain" description="S1 motif" evidence="8">
    <location>
        <begin position="170"/>
        <end position="234"/>
    </location>
</feature>
<dbReference type="InterPro" id="IPR058582">
    <property type="entry name" value="KH_NusA_2nd"/>
</dbReference>
<keyword evidence="4 7" id="KW-0694">RNA-binding</keyword>
<dbReference type="PANTHER" id="PTHR22648:SF0">
    <property type="entry name" value="TRANSCRIPTION TERMINATION_ANTITERMINATION PROTEIN NUSA"/>
    <property type="match status" value="1"/>
</dbReference>
<dbReference type="InterPro" id="IPR015946">
    <property type="entry name" value="KH_dom-like_a/b"/>
</dbReference>
<dbReference type="CDD" id="cd04455">
    <property type="entry name" value="S1_NusA"/>
    <property type="match status" value="1"/>
</dbReference>
<dbReference type="FunFam" id="2.40.50.140:FF:000058">
    <property type="entry name" value="Transcription termination/antitermination protein NusA"/>
    <property type="match status" value="1"/>
</dbReference>
<dbReference type="GO" id="GO:0005829">
    <property type="term" value="C:cytosol"/>
    <property type="evidence" value="ECO:0007669"/>
    <property type="project" value="TreeGrafter"/>
</dbReference>